<dbReference type="RefSeq" id="WP_117892378.1">
    <property type="nucleotide sequence ID" value="NZ_CABJCV010000001.1"/>
</dbReference>
<evidence type="ECO:0000313" key="7">
    <source>
        <dbReference type="Proteomes" id="UP000284178"/>
    </source>
</evidence>
<dbReference type="GeneID" id="83013915"/>
<dbReference type="PROSITE" id="PS50931">
    <property type="entry name" value="HTH_LYSR"/>
    <property type="match status" value="1"/>
</dbReference>
<evidence type="ECO:0000256" key="4">
    <source>
        <dbReference type="ARBA" id="ARBA00023163"/>
    </source>
</evidence>
<dbReference type="InterPro" id="IPR005119">
    <property type="entry name" value="LysR_subst-bd"/>
</dbReference>
<accession>A0A412G6F4</accession>
<evidence type="ECO:0000256" key="1">
    <source>
        <dbReference type="ARBA" id="ARBA00009437"/>
    </source>
</evidence>
<dbReference type="InterPro" id="IPR036390">
    <property type="entry name" value="WH_DNA-bd_sf"/>
</dbReference>
<dbReference type="Pfam" id="PF00126">
    <property type="entry name" value="HTH_1"/>
    <property type="match status" value="1"/>
</dbReference>
<evidence type="ECO:0000256" key="2">
    <source>
        <dbReference type="ARBA" id="ARBA00023015"/>
    </source>
</evidence>
<name>A0A412G6F4_9FIRM</name>
<dbReference type="GO" id="GO:0003677">
    <property type="term" value="F:DNA binding"/>
    <property type="evidence" value="ECO:0007669"/>
    <property type="project" value="UniProtKB-KW"/>
</dbReference>
<dbReference type="Pfam" id="PF03466">
    <property type="entry name" value="LysR_substrate"/>
    <property type="match status" value="1"/>
</dbReference>
<dbReference type="GO" id="GO:0005829">
    <property type="term" value="C:cytosol"/>
    <property type="evidence" value="ECO:0007669"/>
    <property type="project" value="TreeGrafter"/>
</dbReference>
<feature type="domain" description="HTH lysR-type" evidence="5">
    <location>
        <begin position="1"/>
        <end position="58"/>
    </location>
</feature>
<reference evidence="6 7" key="1">
    <citation type="submission" date="2018-08" db="EMBL/GenBank/DDBJ databases">
        <title>A genome reference for cultivated species of the human gut microbiota.</title>
        <authorList>
            <person name="Zou Y."/>
            <person name="Xue W."/>
            <person name="Luo G."/>
        </authorList>
    </citation>
    <scope>NUCLEOTIDE SEQUENCE [LARGE SCALE GENOMIC DNA]</scope>
    <source>
        <strain evidence="6 7">AF24-29</strain>
    </source>
</reference>
<dbReference type="FunFam" id="1.10.10.10:FF:000001">
    <property type="entry name" value="LysR family transcriptional regulator"/>
    <property type="match status" value="1"/>
</dbReference>
<dbReference type="AlphaFoldDB" id="A0A412G6F4"/>
<dbReference type="EMBL" id="QRUP01000001">
    <property type="protein sequence ID" value="RGR76829.1"/>
    <property type="molecule type" value="Genomic_DNA"/>
</dbReference>
<gene>
    <name evidence="6" type="ORF">DWY25_00630</name>
</gene>
<evidence type="ECO:0000256" key="3">
    <source>
        <dbReference type="ARBA" id="ARBA00023125"/>
    </source>
</evidence>
<comment type="similarity">
    <text evidence="1">Belongs to the LysR transcriptional regulatory family.</text>
</comment>
<organism evidence="6 7">
    <name type="scientific">Holdemania filiformis</name>
    <dbReference type="NCBI Taxonomy" id="61171"/>
    <lineage>
        <taxon>Bacteria</taxon>
        <taxon>Bacillati</taxon>
        <taxon>Bacillota</taxon>
        <taxon>Erysipelotrichia</taxon>
        <taxon>Erysipelotrichales</taxon>
        <taxon>Erysipelotrichaceae</taxon>
        <taxon>Holdemania</taxon>
    </lineage>
</organism>
<dbReference type="Gene3D" id="3.40.190.290">
    <property type="match status" value="1"/>
</dbReference>
<dbReference type="InterPro" id="IPR050950">
    <property type="entry name" value="HTH-type_LysR_regulators"/>
</dbReference>
<comment type="caution">
    <text evidence="6">The sequence shown here is derived from an EMBL/GenBank/DDBJ whole genome shotgun (WGS) entry which is preliminary data.</text>
</comment>
<proteinExistence type="inferred from homology"/>
<evidence type="ECO:0000259" key="5">
    <source>
        <dbReference type="PROSITE" id="PS50931"/>
    </source>
</evidence>
<evidence type="ECO:0000313" key="6">
    <source>
        <dbReference type="EMBL" id="RGR76829.1"/>
    </source>
</evidence>
<keyword evidence="7" id="KW-1185">Reference proteome</keyword>
<dbReference type="SUPFAM" id="SSF46785">
    <property type="entry name" value="Winged helix' DNA-binding domain"/>
    <property type="match status" value="1"/>
</dbReference>
<dbReference type="SUPFAM" id="SSF53850">
    <property type="entry name" value="Periplasmic binding protein-like II"/>
    <property type="match status" value="1"/>
</dbReference>
<dbReference type="PANTHER" id="PTHR30419">
    <property type="entry name" value="HTH-TYPE TRANSCRIPTIONAL REGULATOR YBHD"/>
    <property type="match status" value="1"/>
</dbReference>
<keyword evidence="3" id="KW-0238">DNA-binding</keyword>
<protein>
    <submittedName>
        <fullName evidence="6">LysR family transcriptional regulator</fullName>
    </submittedName>
</protein>
<dbReference type="InterPro" id="IPR036388">
    <property type="entry name" value="WH-like_DNA-bd_sf"/>
</dbReference>
<dbReference type="CDD" id="cd05466">
    <property type="entry name" value="PBP2_LTTR_substrate"/>
    <property type="match status" value="1"/>
</dbReference>
<dbReference type="Gene3D" id="1.10.10.10">
    <property type="entry name" value="Winged helix-like DNA-binding domain superfamily/Winged helix DNA-binding domain"/>
    <property type="match status" value="1"/>
</dbReference>
<dbReference type="GO" id="GO:0003700">
    <property type="term" value="F:DNA-binding transcription factor activity"/>
    <property type="evidence" value="ECO:0007669"/>
    <property type="project" value="InterPro"/>
</dbReference>
<dbReference type="Proteomes" id="UP000284178">
    <property type="component" value="Unassembled WGS sequence"/>
</dbReference>
<keyword evidence="4" id="KW-0804">Transcription</keyword>
<sequence>MELRQLEYYVAVVQHGSILQAASALNLSQPPLSVAMKQLEQELGTPLFFRGARRIQLTAAGERFYQRALDILSLTEDTRREITGYAQGQGGVLRLGAVSSSAASLLYPRLFRFAARHPKMRYQIDEGNTFEQLNKLAAGLIEAAIVRTPFYDASVHVLELDADPLAVVVRREADPFPDDQVAIRQLKDQPLVYYRRFAALLAEECEKEGFTPSPLCLNDDARTSIQWAQAGLGMAIVPYSSAGFIDLTQMSVKPIACDRLVTKTCLIWSKKRPLSAATALFLDFLRQDSKVDV</sequence>
<keyword evidence="2" id="KW-0805">Transcription regulation</keyword>
<dbReference type="PRINTS" id="PR00039">
    <property type="entry name" value="HTHLYSR"/>
</dbReference>
<dbReference type="InterPro" id="IPR000847">
    <property type="entry name" value="LysR_HTH_N"/>
</dbReference>